<comment type="similarity">
    <text evidence="1">Belongs to the LysR transcriptional regulatory family.</text>
</comment>
<evidence type="ECO:0000256" key="2">
    <source>
        <dbReference type="ARBA" id="ARBA00023015"/>
    </source>
</evidence>
<evidence type="ECO:0000256" key="3">
    <source>
        <dbReference type="ARBA" id="ARBA00023125"/>
    </source>
</evidence>
<evidence type="ECO:0000313" key="6">
    <source>
        <dbReference type="EMBL" id="NWB95756.1"/>
    </source>
</evidence>
<dbReference type="PRINTS" id="PR00039">
    <property type="entry name" value="HTHLYSR"/>
</dbReference>
<dbReference type="InterPro" id="IPR036390">
    <property type="entry name" value="WH_DNA-bd_sf"/>
</dbReference>
<dbReference type="Gene3D" id="1.10.10.10">
    <property type="entry name" value="Winged helix-like DNA-binding domain superfamily/Winged helix DNA-binding domain"/>
    <property type="match status" value="1"/>
</dbReference>
<evidence type="ECO:0000256" key="1">
    <source>
        <dbReference type="ARBA" id="ARBA00009437"/>
    </source>
</evidence>
<organism evidence="6 7">
    <name type="scientific">Pseudomonas gingeri</name>
    <dbReference type="NCBI Taxonomy" id="117681"/>
    <lineage>
        <taxon>Bacteria</taxon>
        <taxon>Pseudomonadati</taxon>
        <taxon>Pseudomonadota</taxon>
        <taxon>Gammaproteobacteria</taxon>
        <taxon>Pseudomonadales</taxon>
        <taxon>Pseudomonadaceae</taxon>
        <taxon>Pseudomonas</taxon>
    </lineage>
</organism>
<evidence type="ECO:0000313" key="7">
    <source>
        <dbReference type="Proteomes" id="UP000539985"/>
    </source>
</evidence>
<comment type="caution">
    <text evidence="6">The sequence shown here is derived from an EMBL/GenBank/DDBJ whole genome shotgun (WGS) entry which is preliminary data.</text>
</comment>
<keyword evidence="4" id="KW-0804">Transcription</keyword>
<evidence type="ECO:0000259" key="5">
    <source>
        <dbReference type="PROSITE" id="PS50931"/>
    </source>
</evidence>
<dbReference type="PROSITE" id="PS50931">
    <property type="entry name" value="HTH_LYSR"/>
    <property type="match status" value="1"/>
</dbReference>
<reference evidence="6 7" key="1">
    <citation type="submission" date="2020-04" db="EMBL/GenBank/DDBJ databases">
        <title>Molecular characterization of pseudomonads from Agaricus bisporus reveal novel blotch 2 pathogens in Western Europe.</title>
        <authorList>
            <person name="Taparia T."/>
            <person name="Krijger M."/>
            <person name="Haynes E."/>
            <person name="Elpinstone J.G."/>
            <person name="Noble R."/>
            <person name="Van Der Wolf J."/>
        </authorList>
    </citation>
    <scope>NUCLEOTIDE SEQUENCE [LARGE SCALE GENOMIC DNA]</scope>
    <source>
        <strain evidence="6 7">H7001</strain>
    </source>
</reference>
<keyword evidence="3" id="KW-0238">DNA-binding</keyword>
<dbReference type="SUPFAM" id="SSF46785">
    <property type="entry name" value="Winged helix' DNA-binding domain"/>
    <property type="match status" value="1"/>
</dbReference>
<gene>
    <name evidence="6" type="ORF">HX882_07640</name>
</gene>
<name>A0A7Y7X9U0_9PSED</name>
<keyword evidence="2" id="KW-0805">Transcription regulation</keyword>
<proteinExistence type="inferred from homology"/>
<protein>
    <submittedName>
        <fullName evidence="6">LysR family transcriptional regulator</fullName>
    </submittedName>
</protein>
<dbReference type="RefSeq" id="WP_177101022.1">
    <property type="nucleotide sequence ID" value="NZ_JACAQB010000004.1"/>
</dbReference>
<feature type="domain" description="HTH lysR-type" evidence="5">
    <location>
        <begin position="11"/>
        <end position="68"/>
    </location>
</feature>
<evidence type="ECO:0000256" key="4">
    <source>
        <dbReference type="ARBA" id="ARBA00023163"/>
    </source>
</evidence>
<dbReference type="InterPro" id="IPR036388">
    <property type="entry name" value="WH-like_DNA-bd_sf"/>
</dbReference>
<dbReference type="InterPro" id="IPR000847">
    <property type="entry name" value="LysR_HTH_N"/>
</dbReference>
<dbReference type="PANTHER" id="PTHR30118:SF6">
    <property type="entry name" value="HTH-TYPE TRANSCRIPTIONAL REGULATOR LEUO"/>
    <property type="match status" value="1"/>
</dbReference>
<dbReference type="EMBL" id="JACAQB010000004">
    <property type="protein sequence ID" value="NWB95756.1"/>
    <property type="molecule type" value="Genomic_DNA"/>
</dbReference>
<dbReference type="GO" id="GO:0003677">
    <property type="term" value="F:DNA binding"/>
    <property type="evidence" value="ECO:0007669"/>
    <property type="project" value="UniProtKB-KW"/>
</dbReference>
<sequence length="98" mass="10758">MPINVEVLVAIDLNLMVTFLVIYQEQSLTRAAFKLGVGQPAISGALKRLRVHFGDPLFVRNRFGVTPTEKAHNVAYSLTPAIRRIEKVIKGASPSALD</sequence>
<dbReference type="Pfam" id="PF00126">
    <property type="entry name" value="HTH_1"/>
    <property type="match status" value="1"/>
</dbReference>
<dbReference type="PANTHER" id="PTHR30118">
    <property type="entry name" value="HTH-TYPE TRANSCRIPTIONAL REGULATOR LEUO-RELATED"/>
    <property type="match status" value="1"/>
</dbReference>
<dbReference type="GO" id="GO:0003700">
    <property type="term" value="F:DNA-binding transcription factor activity"/>
    <property type="evidence" value="ECO:0007669"/>
    <property type="project" value="InterPro"/>
</dbReference>
<accession>A0A7Y7X9U0</accession>
<dbReference type="Proteomes" id="UP000539985">
    <property type="component" value="Unassembled WGS sequence"/>
</dbReference>
<dbReference type="AlphaFoldDB" id="A0A7Y7X9U0"/>
<dbReference type="InterPro" id="IPR050389">
    <property type="entry name" value="LysR-type_TF"/>
</dbReference>